<evidence type="ECO:0000313" key="4">
    <source>
        <dbReference type="Proteomes" id="UP001589854"/>
    </source>
</evidence>
<dbReference type="RefSeq" id="WP_378935289.1">
    <property type="nucleotide sequence ID" value="NZ_JBHLVO010000012.1"/>
</dbReference>
<evidence type="ECO:0000313" key="3">
    <source>
        <dbReference type="EMBL" id="MFC0272703.1"/>
    </source>
</evidence>
<dbReference type="PROSITE" id="PS51756">
    <property type="entry name" value="LXG"/>
    <property type="match status" value="1"/>
</dbReference>
<comment type="similarity">
    <text evidence="1">In the N-terminal section; belongs to the LXG family.</text>
</comment>
<keyword evidence="4" id="KW-1185">Reference proteome</keyword>
<sequence>MTTLDARSLDTWVVSIRQYLISQQKDMKSVFDKIVTLSTLDNALTGDGGDAIKLFYRESHHPLLLFYEATVTQLLTFLEHYQSARMDFDSASTAYVETSFLEHELTSSLQRLRSTITDMVDQLNRQADTISDIVHLPGLQDADVIEGIELGLRRGKETAESLEEFDHQQLQGISAIHKDVTILRNYIEKLTNAVQAKNFSLRDYKSGDFTKHDWYEDLHSTLLVRAEEFLSPELQKELATKQYTSIAHNILDYFKSIKDSMGWGDNLFVGSRMAVAGYYTILSRSVSIHYPNGKPSLIDRFKRNYTFTVRASDSWKASTGYSNPIARLVHKIQQSPLPQNKLLKEVAQYFKGYPNPSSFSKHITGFAKNKTAPETLLRQQAIAVERSKYGLKELASNVADTKGLSKVSRGIPVVGNAVTVVSNFQEFTDSSNVDKSVSNKLGRFAAGTIVDLGATAAGAKVGAVIGSFGGPVGIVVGGAIGAAVGATLSTKYGDSIKEVGGNATEAVVKFGSNLKDKAGDAFKSIGSWFK</sequence>
<dbReference type="Proteomes" id="UP001589854">
    <property type="component" value="Unassembled WGS sequence"/>
</dbReference>
<reference evidence="3 4" key="1">
    <citation type="submission" date="2024-09" db="EMBL/GenBank/DDBJ databases">
        <authorList>
            <person name="Sun Q."/>
            <person name="Mori K."/>
        </authorList>
    </citation>
    <scope>NUCLEOTIDE SEQUENCE [LARGE SCALE GENOMIC DNA]</scope>
    <source>
        <strain evidence="3 4">CCM 7228</strain>
    </source>
</reference>
<feature type="domain" description="LXG" evidence="2">
    <location>
        <begin position="1"/>
        <end position="235"/>
    </location>
</feature>
<comment type="caution">
    <text evidence="3">The sequence shown here is derived from an EMBL/GenBank/DDBJ whole genome shotgun (WGS) entry which is preliminary data.</text>
</comment>
<dbReference type="InterPro" id="IPR006829">
    <property type="entry name" value="LXG_dom"/>
</dbReference>
<protein>
    <submittedName>
        <fullName evidence="3">T7SS effector LXG polymorphic toxin</fullName>
    </submittedName>
</protein>
<accession>A0ABV6GG89</accession>
<gene>
    <name evidence="3" type="ORF">ACFFIX_14805</name>
</gene>
<evidence type="ECO:0000256" key="1">
    <source>
        <dbReference type="ARBA" id="ARBA00034117"/>
    </source>
</evidence>
<dbReference type="Pfam" id="PF04740">
    <property type="entry name" value="LXG"/>
    <property type="match status" value="1"/>
</dbReference>
<evidence type="ECO:0000259" key="2">
    <source>
        <dbReference type="PROSITE" id="PS51756"/>
    </source>
</evidence>
<organism evidence="3 4">
    <name type="scientific">Metabacillus herbersteinensis</name>
    <dbReference type="NCBI Taxonomy" id="283816"/>
    <lineage>
        <taxon>Bacteria</taxon>
        <taxon>Bacillati</taxon>
        <taxon>Bacillota</taxon>
        <taxon>Bacilli</taxon>
        <taxon>Bacillales</taxon>
        <taxon>Bacillaceae</taxon>
        <taxon>Metabacillus</taxon>
    </lineage>
</organism>
<proteinExistence type="inferred from homology"/>
<name>A0ABV6GG89_9BACI</name>
<dbReference type="EMBL" id="JBHLVO010000012">
    <property type="protein sequence ID" value="MFC0272703.1"/>
    <property type="molecule type" value="Genomic_DNA"/>
</dbReference>